<gene>
    <name evidence="3" type="ORF">GCM10007304_40600</name>
</gene>
<feature type="transmembrane region" description="Helical" evidence="1">
    <location>
        <begin position="26"/>
        <end position="47"/>
    </location>
</feature>
<accession>A0A917LGM0</accession>
<reference evidence="3" key="1">
    <citation type="journal article" date="2014" name="Int. J. Syst. Evol. Microbiol.">
        <title>Complete genome sequence of Corynebacterium casei LMG S-19264T (=DSM 44701T), isolated from a smear-ripened cheese.</title>
        <authorList>
            <consortium name="US DOE Joint Genome Institute (JGI-PGF)"/>
            <person name="Walter F."/>
            <person name="Albersmeier A."/>
            <person name="Kalinowski J."/>
            <person name="Ruckert C."/>
        </authorList>
    </citation>
    <scope>NUCLEOTIDE SEQUENCE</scope>
    <source>
        <strain evidence="3">CCM 7905</strain>
    </source>
</reference>
<evidence type="ECO:0000313" key="3">
    <source>
        <dbReference type="EMBL" id="GGG22644.1"/>
    </source>
</evidence>
<evidence type="ECO:0000256" key="1">
    <source>
        <dbReference type="SAM" id="Phobius"/>
    </source>
</evidence>
<keyword evidence="1" id="KW-0472">Membrane</keyword>
<evidence type="ECO:0000313" key="4">
    <source>
        <dbReference type="Proteomes" id="UP000654257"/>
    </source>
</evidence>
<evidence type="ECO:0000259" key="2">
    <source>
        <dbReference type="Pfam" id="PF06724"/>
    </source>
</evidence>
<feature type="transmembrane region" description="Helical" evidence="1">
    <location>
        <begin position="67"/>
        <end position="85"/>
    </location>
</feature>
<keyword evidence="1" id="KW-1133">Transmembrane helix</keyword>
<dbReference type="RefSeq" id="WP_188546732.1">
    <property type="nucleotide sequence ID" value="NZ_BMCU01000005.1"/>
</dbReference>
<feature type="domain" description="DUF1206" evidence="2">
    <location>
        <begin position="23"/>
        <end position="89"/>
    </location>
</feature>
<feature type="transmembrane region" description="Helical" evidence="1">
    <location>
        <begin position="189"/>
        <end position="216"/>
    </location>
</feature>
<feature type="transmembrane region" description="Helical" evidence="1">
    <location>
        <begin position="106"/>
        <end position="126"/>
    </location>
</feature>
<proteinExistence type="predicted"/>
<keyword evidence="4" id="KW-1185">Reference proteome</keyword>
<feature type="transmembrane region" description="Helical" evidence="1">
    <location>
        <begin position="146"/>
        <end position="168"/>
    </location>
</feature>
<dbReference type="InterPro" id="IPR009597">
    <property type="entry name" value="DUF1206"/>
</dbReference>
<name>A0A917LGM0_9NOCA</name>
<dbReference type="Proteomes" id="UP000654257">
    <property type="component" value="Unassembled WGS sequence"/>
</dbReference>
<protein>
    <submittedName>
        <fullName evidence="3">Membrane protein</fullName>
    </submittedName>
</protein>
<sequence>MTKGEQLADRAQNTDAFEKAARAGHAVSGFVHLLIAFIIFRLAFGQGGNADQSGALGELAGKPGGRIAMWVAVAAFVALALWRVMEAIVGKRSDSDSGSVLDRLKAASLAVVYFAFAWSAFGFARGTGKSSGGQNAGMSARLMQSGPGTVVVAAAGVVVLAVGGYHIYKGLSRHFVDDLKTNPSKGIQTLGLLGYTTKGLALAGAGVLVVVAAVTSDPSKATGIDGAVKELGAQPFGQILLVLAAVGIALYGLYAFVLARWARM</sequence>
<dbReference type="AlphaFoldDB" id="A0A917LGM0"/>
<dbReference type="Pfam" id="PF06724">
    <property type="entry name" value="DUF1206"/>
    <property type="match status" value="3"/>
</dbReference>
<comment type="caution">
    <text evidence="3">The sequence shown here is derived from an EMBL/GenBank/DDBJ whole genome shotgun (WGS) entry which is preliminary data.</text>
</comment>
<dbReference type="EMBL" id="BMCU01000005">
    <property type="protein sequence ID" value="GGG22644.1"/>
    <property type="molecule type" value="Genomic_DNA"/>
</dbReference>
<feature type="domain" description="DUF1206" evidence="2">
    <location>
        <begin position="106"/>
        <end position="172"/>
    </location>
</feature>
<organism evidence="3 4">
    <name type="scientific">Rhodococcoides trifolii</name>
    <dbReference type="NCBI Taxonomy" id="908250"/>
    <lineage>
        <taxon>Bacteria</taxon>
        <taxon>Bacillati</taxon>
        <taxon>Actinomycetota</taxon>
        <taxon>Actinomycetes</taxon>
        <taxon>Mycobacteriales</taxon>
        <taxon>Nocardiaceae</taxon>
        <taxon>Rhodococcoides</taxon>
    </lineage>
</organism>
<feature type="domain" description="DUF1206" evidence="2">
    <location>
        <begin position="193"/>
        <end position="261"/>
    </location>
</feature>
<reference evidence="3" key="2">
    <citation type="submission" date="2020-09" db="EMBL/GenBank/DDBJ databases">
        <authorList>
            <person name="Sun Q."/>
            <person name="Sedlacek I."/>
        </authorList>
    </citation>
    <scope>NUCLEOTIDE SEQUENCE</scope>
    <source>
        <strain evidence="3">CCM 7905</strain>
    </source>
</reference>
<keyword evidence="1" id="KW-0812">Transmembrane</keyword>
<feature type="transmembrane region" description="Helical" evidence="1">
    <location>
        <begin position="236"/>
        <end position="259"/>
    </location>
</feature>